<sequence length="592" mass="64564">MESINSFKGYGKVSEAEDRDFRRKTRRRLIFIIVALVLLLVIVVGVTVGTIVSRKHNNDGGTNSSSTPSTSMASSIKAMCKVTRYPDSCFSSLSSAEASTSTSTSDPEELFKLSIRIAMDTVSNLSSLPDTLSVPANDKRLRAALDSCKELFEDAVDHLNTSLASLSPAPGEKLLTSTKMDDLKTWLSAAITDQATCLDGFEGTVGDAGAKMEAAMKNSTEFTSNALAIAAGIFNIMDKLKFPVHRKLLTAVEIRTGHGFPHWVSEQHRRALLEEKVQTRQPNVTVAKDGSGDVMTVGEAVAMVPKKNKEQFVIYVKGGMYVENVVVDKNKWNVFIYGDGMDKTIISGSRNFIDGTPTFATATFVAVGRSFIARDIGFQNTAGPEKHQAVALRAGSDRSVFYKCSFDGYQDTLYAHSQRQFYRDCDISGTIDFIFGDSSVVFQSCRIRPRQPLPNQFNTITAQGRTDPNENTGISIQSSSISPLDTVNRPTYLGRPWKPYSTTIIMQTEISAVVDPAGWLPWVSGTVPPDTISYAEYSNTGPGADVAGRVKWPGYQSSVSAEVAQKFTVSSFIRGDEWLPGTGVEFLPTLHS</sequence>
<dbReference type="FunFam" id="1.20.140.40:FF:000001">
    <property type="entry name" value="Pectinesterase"/>
    <property type="match status" value="1"/>
</dbReference>
<keyword evidence="7" id="KW-1015">Disulfide bond</keyword>
<comment type="catalytic activity">
    <reaction evidence="9 12">
        <text>[(1-&gt;4)-alpha-D-galacturonosyl methyl ester](n) + n H2O = [(1-&gt;4)-alpha-D-galacturonosyl](n) + n methanol + n H(+)</text>
        <dbReference type="Rhea" id="RHEA:22380"/>
        <dbReference type="Rhea" id="RHEA-COMP:14570"/>
        <dbReference type="Rhea" id="RHEA-COMP:14573"/>
        <dbReference type="ChEBI" id="CHEBI:15377"/>
        <dbReference type="ChEBI" id="CHEBI:15378"/>
        <dbReference type="ChEBI" id="CHEBI:17790"/>
        <dbReference type="ChEBI" id="CHEBI:140522"/>
        <dbReference type="ChEBI" id="CHEBI:140523"/>
        <dbReference type="EC" id="3.1.1.11"/>
    </reaction>
</comment>
<evidence type="ECO:0000256" key="9">
    <source>
        <dbReference type="ARBA" id="ARBA00047928"/>
    </source>
</evidence>
<dbReference type="FunFam" id="2.160.20.10:FF:000001">
    <property type="entry name" value="Pectinesterase"/>
    <property type="match status" value="1"/>
</dbReference>
<keyword evidence="8" id="KW-0325">Glycoprotein</keyword>
<dbReference type="Gene3D" id="2.160.20.10">
    <property type="entry name" value="Single-stranded right-handed beta-helix, Pectin lyase-like"/>
    <property type="match status" value="1"/>
</dbReference>
<evidence type="ECO:0000256" key="4">
    <source>
        <dbReference type="ARBA" id="ARBA00013229"/>
    </source>
</evidence>
<keyword evidence="14" id="KW-1133">Transmembrane helix</keyword>
<reference evidence="16" key="1">
    <citation type="submission" date="2021-03" db="EMBL/GenBank/DDBJ databases">
        <authorList>
            <person name="Li Z."/>
            <person name="Yang C."/>
        </authorList>
    </citation>
    <scope>NUCLEOTIDE SEQUENCE</scope>
    <source>
        <strain evidence="16">Dzin_1.0</strain>
        <tissue evidence="16">Leaf</tissue>
    </source>
</reference>
<dbReference type="GO" id="GO:0042545">
    <property type="term" value="P:cell wall modification"/>
    <property type="evidence" value="ECO:0007669"/>
    <property type="project" value="UniProtKB-UniRule"/>
</dbReference>
<comment type="similarity">
    <text evidence="3">In the C-terminal section; belongs to the pectinesterase family.</text>
</comment>
<evidence type="ECO:0000256" key="13">
    <source>
        <dbReference type="SAM" id="MobiDB-lite"/>
    </source>
</evidence>
<protein>
    <recommendedName>
        <fullName evidence="4 12">Pectinesterase</fullName>
        <ecNumber evidence="4 12">3.1.1.11</ecNumber>
    </recommendedName>
</protein>
<evidence type="ECO:0000256" key="8">
    <source>
        <dbReference type="ARBA" id="ARBA00023180"/>
    </source>
</evidence>
<dbReference type="EC" id="3.1.1.11" evidence="4 12"/>
<dbReference type="GO" id="GO:0004857">
    <property type="term" value="F:enzyme inhibitor activity"/>
    <property type="evidence" value="ECO:0007669"/>
    <property type="project" value="InterPro"/>
</dbReference>
<dbReference type="Proteomes" id="UP001085076">
    <property type="component" value="Miscellaneous, Linkage group lg01"/>
</dbReference>
<dbReference type="CDD" id="cd15798">
    <property type="entry name" value="PMEI-like_3"/>
    <property type="match status" value="1"/>
</dbReference>
<feature type="region of interest" description="Disordered" evidence="13">
    <location>
        <begin position="461"/>
        <end position="480"/>
    </location>
</feature>
<feature type="domain" description="Pectinesterase inhibitor" evidence="15">
    <location>
        <begin position="71"/>
        <end position="229"/>
    </location>
</feature>
<reference evidence="16" key="2">
    <citation type="journal article" date="2022" name="Hortic Res">
        <title>The genome of Dioscorea zingiberensis sheds light on the biosynthesis, origin and evolution of the medicinally important diosgenin saponins.</title>
        <authorList>
            <person name="Li Y."/>
            <person name="Tan C."/>
            <person name="Li Z."/>
            <person name="Guo J."/>
            <person name="Li S."/>
            <person name="Chen X."/>
            <person name="Wang C."/>
            <person name="Dai X."/>
            <person name="Yang H."/>
            <person name="Song W."/>
            <person name="Hou L."/>
            <person name="Xu J."/>
            <person name="Tong Z."/>
            <person name="Xu A."/>
            <person name="Yuan X."/>
            <person name="Wang W."/>
            <person name="Yang Q."/>
            <person name="Chen L."/>
            <person name="Sun Z."/>
            <person name="Wang K."/>
            <person name="Pan B."/>
            <person name="Chen J."/>
            <person name="Bao Y."/>
            <person name="Liu F."/>
            <person name="Qi X."/>
            <person name="Gang D.R."/>
            <person name="Wen J."/>
            <person name="Li J."/>
        </authorList>
    </citation>
    <scope>NUCLEOTIDE SEQUENCE</scope>
    <source>
        <strain evidence="16">Dzin_1.0</strain>
    </source>
</reference>
<evidence type="ECO:0000256" key="11">
    <source>
        <dbReference type="PROSITE-ProRule" id="PRU10040"/>
    </source>
</evidence>
<evidence type="ECO:0000256" key="2">
    <source>
        <dbReference type="ARBA" id="ARBA00006027"/>
    </source>
</evidence>
<dbReference type="Pfam" id="PF01095">
    <property type="entry name" value="Pectinesterase"/>
    <property type="match status" value="1"/>
</dbReference>
<dbReference type="InterPro" id="IPR035513">
    <property type="entry name" value="Invertase/methylesterase_inhib"/>
</dbReference>
<dbReference type="GO" id="GO:0045490">
    <property type="term" value="P:pectin catabolic process"/>
    <property type="evidence" value="ECO:0007669"/>
    <property type="project" value="UniProtKB-UniRule"/>
</dbReference>
<keyword evidence="17" id="KW-1185">Reference proteome</keyword>
<evidence type="ECO:0000256" key="5">
    <source>
        <dbReference type="ARBA" id="ARBA00022801"/>
    </source>
</evidence>
<dbReference type="AlphaFoldDB" id="A0A9D5D3G4"/>
<comment type="similarity">
    <text evidence="2">In the N-terminal section; belongs to the PMEI family.</text>
</comment>
<gene>
    <name evidence="16" type="ORF">J5N97_002108</name>
</gene>
<feature type="transmembrane region" description="Helical" evidence="14">
    <location>
        <begin position="29"/>
        <end position="52"/>
    </location>
</feature>
<dbReference type="InterPro" id="IPR012334">
    <property type="entry name" value="Pectin_lyas_fold"/>
</dbReference>
<evidence type="ECO:0000313" key="17">
    <source>
        <dbReference type="Proteomes" id="UP001085076"/>
    </source>
</evidence>
<evidence type="ECO:0000256" key="3">
    <source>
        <dbReference type="ARBA" id="ARBA00007786"/>
    </source>
</evidence>
<comment type="function">
    <text evidence="10">Acts in the modification of cell walls via demethylesterification of cell wall pectin.</text>
</comment>
<keyword evidence="6 12" id="KW-0063">Aspartyl esterase</keyword>
<evidence type="ECO:0000256" key="1">
    <source>
        <dbReference type="ARBA" id="ARBA00005184"/>
    </source>
</evidence>
<comment type="pathway">
    <text evidence="1 12">Glycan metabolism; pectin degradation; 2-dehydro-3-deoxy-D-gluconate from pectin: step 1/5.</text>
</comment>
<dbReference type="InterPro" id="IPR000070">
    <property type="entry name" value="Pectinesterase_cat"/>
</dbReference>
<evidence type="ECO:0000256" key="6">
    <source>
        <dbReference type="ARBA" id="ARBA00023085"/>
    </source>
</evidence>
<organism evidence="16 17">
    <name type="scientific">Dioscorea zingiberensis</name>
    <dbReference type="NCBI Taxonomy" id="325984"/>
    <lineage>
        <taxon>Eukaryota</taxon>
        <taxon>Viridiplantae</taxon>
        <taxon>Streptophyta</taxon>
        <taxon>Embryophyta</taxon>
        <taxon>Tracheophyta</taxon>
        <taxon>Spermatophyta</taxon>
        <taxon>Magnoliopsida</taxon>
        <taxon>Liliopsida</taxon>
        <taxon>Dioscoreales</taxon>
        <taxon>Dioscoreaceae</taxon>
        <taxon>Dioscorea</taxon>
    </lineage>
</organism>
<comment type="caution">
    <text evidence="16">The sequence shown here is derived from an EMBL/GenBank/DDBJ whole genome shotgun (WGS) entry which is preliminary data.</text>
</comment>
<name>A0A9D5D3G4_9LILI</name>
<dbReference type="EMBL" id="JAGGNH010000001">
    <property type="protein sequence ID" value="KAJ0983752.1"/>
    <property type="molecule type" value="Genomic_DNA"/>
</dbReference>
<dbReference type="Gene3D" id="1.20.140.40">
    <property type="entry name" value="Invertase/pectin methylesterase inhibitor family protein"/>
    <property type="match status" value="1"/>
</dbReference>
<evidence type="ECO:0000313" key="16">
    <source>
        <dbReference type="EMBL" id="KAJ0983752.1"/>
    </source>
</evidence>
<dbReference type="InterPro" id="IPR033131">
    <property type="entry name" value="Pectinesterase_Asp_AS"/>
</dbReference>
<evidence type="ECO:0000256" key="7">
    <source>
        <dbReference type="ARBA" id="ARBA00023157"/>
    </source>
</evidence>
<dbReference type="GO" id="GO:0030599">
    <property type="term" value="F:pectinesterase activity"/>
    <property type="evidence" value="ECO:0007669"/>
    <property type="project" value="UniProtKB-UniRule"/>
</dbReference>
<dbReference type="NCBIfam" id="TIGR01614">
    <property type="entry name" value="PME_inhib"/>
    <property type="match status" value="1"/>
</dbReference>
<evidence type="ECO:0000259" key="15">
    <source>
        <dbReference type="SMART" id="SM00856"/>
    </source>
</evidence>
<dbReference type="SUPFAM" id="SSF101148">
    <property type="entry name" value="Plant invertase/pectin methylesterase inhibitor"/>
    <property type="match status" value="1"/>
</dbReference>
<evidence type="ECO:0000256" key="10">
    <source>
        <dbReference type="ARBA" id="ARBA00057335"/>
    </source>
</evidence>
<feature type="active site" evidence="11">
    <location>
        <position position="432"/>
    </location>
</feature>
<keyword evidence="5 12" id="KW-0378">Hydrolase</keyword>
<dbReference type="SUPFAM" id="SSF51126">
    <property type="entry name" value="Pectin lyase-like"/>
    <property type="match status" value="1"/>
</dbReference>
<dbReference type="PANTHER" id="PTHR31707">
    <property type="entry name" value="PECTINESTERASE"/>
    <property type="match status" value="1"/>
</dbReference>
<keyword evidence="14" id="KW-0472">Membrane</keyword>
<evidence type="ECO:0000256" key="14">
    <source>
        <dbReference type="SAM" id="Phobius"/>
    </source>
</evidence>
<dbReference type="Pfam" id="PF04043">
    <property type="entry name" value="PMEI"/>
    <property type="match status" value="1"/>
</dbReference>
<dbReference type="SMART" id="SM00856">
    <property type="entry name" value="PMEI"/>
    <property type="match status" value="1"/>
</dbReference>
<dbReference type="PROSITE" id="PS00503">
    <property type="entry name" value="PECTINESTERASE_2"/>
    <property type="match status" value="1"/>
</dbReference>
<dbReference type="InterPro" id="IPR006501">
    <property type="entry name" value="Pectinesterase_inhib_dom"/>
</dbReference>
<proteinExistence type="inferred from homology"/>
<dbReference type="InterPro" id="IPR011050">
    <property type="entry name" value="Pectin_lyase_fold/virulence"/>
</dbReference>
<evidence type="ECO:0000256" key="12">
    <source>
        <dbReference type="RuleBase" id="RU000589"/>
    </source>
</evidence>
<accession>A0A9D5D3G4</accession>
<dbReference type="OrthoDB" id="2019149at2759"/>
<keyword evidence="14" id="KW-0812">Transmembrane</keyword>